<name>A0ABR1U3W0_9PEZI</name>
<feature type="compositionally biased region" description="Pro residues" evidence="1">
    <location>
        <begin position="16"/>
        <end position="28"/>
    </location>
</feature>
<organism evidence="2 3">
    <name type="scientific">Apiospora saccharicola</name>
    <dbReference type="NCBI Taxonomy" id="335842"/>
    <lineage>
        <taxon>Eukaryota</taxon>
        <taxon>Fungi</taxon>
        <taxon>Dikarya</taxon>
        <taxon>Ascomycota</taxon>
        <taxon>Pezizomycotina</taxon>
        <taxon>Sordariomycetes</taxon>
        <taxon>Xylariomycetidae</taxon>
        <taxon>Amphisphaeriales</taxon>
        <taxon>Apiosporaceae</taxon>
        <taxon>Apiospora</taxon>
    </lineage>
</organism>
<evidence type="ECO:0000256" key="1">
    <source>
        <dbReference type="SAM" id="MobiDB-lite"/>
    </source>
</evidence>
<keyword evidence="3" id="KW-1185">Reference proteome</keyword>
<dbReference type="Proteomes" id="UP001446871">
    <property type="component" value="Unassembled WGS sequence"/>
</dbReference>
<gene>
    <name evidence="2" type="ORF">PG996_012167</name>
</gene>
<dbReference type="EMBL" id="JAQQWM010000008">
    <property type="protein sequence ID" value="KAK8052866.1"/>
    <property type="molecule type" value="Genomic_DNA"/>
</dbReference>
<evidence type="ECO:0000313" key="2">
    <source>
        <dbReference type="EMBL" id="KAK8052866.1"/>
    </source>
</evidence>
<reference evidence="2 3" key="1">
    <citation type="submission" date="2023-01" db="EMBL/GenBank/DDBJ databases">
        <title>Analysis of 21 Apiospora genomes using comparative genomics revels a genus with tremendous synthesis potential of carbohydrate active enzymes and secondary metabolites.</title>
        <authorList>
            <person name="Sorensen T."/>
        </authorList>
    </citation>
    <scope>NUCLEOTIDE SEQUENCE [LARGE SCALE GENOMIC DNA]</scope>
    <source>
        <strain evidence="2 3">CBS 83171</strain>
    </source>
</reference>
<comment type="caution">
    <text evidence="2">The sequence shown here is derived from an EMBL/GenBank/DDBJ whole genome shotgun (WGS) entry which is preliminary data.</text>
</comment>
<protein>
    <submittedName>
        <fullName evidence="2">Uncharacterized protein</fullName>
    </submittedName>
</protein>
<feature type="region of interest" description="Disordered" evidence="1">
    <location>
        <begin position="8"/>
        <end position="37"/>
    </location>
</feature>
<proteinExistence type="predicted"/>
<evidence type="ECO:0000313" key="3">
    <source>
        <dbReference type="Proteomes" id="UP001446871"/>
    </source>
</evidence>
<sequence>MDFFVRTAAVDRARPGPSPQASPTPTPSLEPEGPEFDDNGELIVRYIAAGRILGQYDAMDRLIPLHNEDGDLLAHYDFRRHDCPIRFQ</sequence>
<accession>A0ABR1U3W0</accession>